<evidence type="ECO:0000313" key="6">
    <source>
        <dbReference type="EMBL" id="KAH0864245.1"/>
    </source>
</evidence>
<dbReference type="PANTHER" id="PTHR24096:SF413">
    <property type="entry name" value="PEROXISOMAL OPC-8:0-COA LIGASE 1"/>
    <property type="match status" value="1"/>
</dbReference>
<dbReference type="SUPFAM" id="SSF56801">
    <property type="entry name" value="Acetyl-CoA synthetase-like"/>
    <property type="match status" value="2"/>
</dbReference>
<feature type="domain" description="AMP-binding enzyme C-terminal" evidence="5">
    <location>
        <begin position="462"/>
        <end position="522"/>
    </location>
</feature>
<keyword evidence="2" id="KW-0436">Ligase</keyword>
<dbReference type="Pfam" id="PF13193">
    <property type="entry name" value="AMP-binding_C"/>
    <property type="match status" value="1"/>
</dbReference>
<feature type="domain" description="AMP-dependent synthetase/ligase" evidence="4">
    <location>
        <begin position="917"/>
        <end position="1001"/>
    </location>
</feature>
<keyword evidence="3" id="KW-1133">Transmembrane helix</keyword>
<evidence type="ECO:0000259" key="5">
    <source>
        <dbReference type="Pfam" id="PF13193"/>
    </source>
</evidence>
<gene>
    <name evidence="6" type="ORF">HID58_081456</name>
</gene>
<dbReference type="InterPro" id="IPR025110">
    <property type="entry name" value="AMP-bd_C"/>
</dbReference>
<evidence type="ECO:0008006" key="8">
    <source>
        <dbReference type="Google" id="ProtNLM"/>
    </source>
</evidence>
<dbReference type="CDD" id="cd05904">
    <property type="entry name" value="4CL"/>
    <property type="match status" value="1"/>
</dbReference>
<sequence length="1135" mass="122781">MASVDSRSGFCNSNSTFYSKRKPIPLPPNPSLDVTTFISSQAHLGRTAFIDASTGKNLTFAELWRAVESVGDCLSDMGIRKGHVVLLLSPNSILFPVVCLSVMSLGAVITTTNPLNTAAEIAKQIKDSNPVIAFTTAELLPKIAAASGGSKKRLPIVLMDEERVDSAGEVRRLAEMMRRKPSGTRVAERVDQDDTATLLYSSGTTGMSKGVVSSHRNLIAMVQTVVNRFGSDVGSQGEQRFICTVPMFHIYGLAAFATGLLAYGSTIIVLSKFEMGEMLSAIGKYQATYLPLVPPILVAMVNGAEQINAKYDLSSLHTVLCGGAPLSKEVTEGFMDKYPTVKILQGYGLTESTGIGASTDTVEESRRYGTAGKLSASMEGRIVDPVTGRVLGPNRTGELWLKGPSIMKGYFSNEEATSSTLDSEGWLRTGDLCYIDEDGFIFVVDRLKELIKYKGYQVPPAELEALLLTHPEIADAAVIPFPDREVGQFPMAYVVRKAGSLLSEKSVMEFVAKQVAPYKRMTLAVSTVGFGRFTITHLTHMVSSTLRSGGNAHSGRIFSIGSLPCMALLPLLPFADLHLNPRKFSSDSFNASSKPGLATPGLHHPSNHLKKMAVTERSSKPGLATPGLLGCIIHLNHLNKMAVCKRSSSSSSLSPIHPRNGFCNANSTFYSKRNPLPLPANSSLDVTTFISSQAHHGTTAFIDAATGHPVSFSDLWRSVDNVADCLHHDMGIRRGDVVLILSPNSISIPLVCLSVMSLGAVVTTASEISRQVADCNPKLAFATPEERVGSTLGVRVVGSLSEMTKKKPSEIRVRNRVNQDGTAMLLYSSGTTGRSKGVIISHGNLIAHVARYIAEPLEPNQTFLCTVPLFHTFGLLNYALATVALGSKVVILRKFDLHGMMAAVEKYRATTLIRWRSPLSKEITEFFLEKYPTVDIFQGYALTESNSSGASTDSVEESKRHGAVGLLSSGVEARIVDPDTGRIMGVNQTGELWLKGPAITKEGWLITGDLCCIDDEGFVFILDRLKELIKYKAYQVPPAELEGLLLTHPEIIDAAVIPFPDREVGRAASDGVRCKKNRKLVIREVIDGVCSQTSGTIQESTKGGFRVFHTKKSIREDSAQGPHQARNFQLHGLKL</sequence>
<feature type="domain" description="AMP-dependent synthetase/ligase" evidence="4">
    <location>
        <begin position="693"/>
        <end position="912"/>
    </location>
</feature>
<dbReference type="Gene3D" id="3.30.300.30">
    <property type="match status" value="2"/>
</dbReference>
<feature type="transmembrane region" description="Helical" evidence="3">
    <location>
        <begin position="248"/>
        <end position="270"/>
    </location>
</feature>
<protein>
    <recommendedName>
        <fullName evidence="8">4-coumarate--CoA ligase</fullName>
    </recommendedName>
</protein>
<keyword evidence="3" id="KW-0472">Membrane</keyword>
<evidence type="ECO:0000256" key="2">
    <source>
        <dbReference type="ARBA" id="ARBA00022598"/>
    </source>
</evidence>
<proteinExistence type="inferred from homology"/>
<dbReference type="Gene3D" id="3.40.50.12780">
    <property type="entry name" value="N-terminal domain of ligase-like"/>
    <property type="match status" value="3"/>
</dbReference>
<keyword evidence="7" id="KW-1185">Reference proteome</keyword>
<keyword evidence="3" id="KW-0812">Transmembrane</keyword>
<name>A0ABQ7Y7Q2_BRANA</name>
<dbReference type="PANTHER" id="PTHR24096">
    <property type="entry name" value="LONG-CHAIN-FATTY-ACID--COA LIGASE"/>
    <property type="match status" value="1"/>
</dbReference>
<evidence type="ECO:0000256" key="3">
    <source>
        <dbReference type="SAM" id="Phobius"/>
    </source>
</evidence>
<accession>A0ABQ7Y7Q2</accession>
<comment type="caution">
    <text evidence="6">The sequence shown here is derived from an EMBL/GenBank/DDBJ whole genome shotgun (WGS) entry which is preliminary data.</text>
</comment>
<dbReference type="InterPro" id="IPR020845">
    <property type="entry name" value="AMP-binding_CS"/>
</dbReference>
<dbReference type="EMBL" id="JAGKQM010000018">
    <property type="protein sequence ID" value="KAH0864245.1"/>
    <property type="molecule type" value="Genomic_DNA"/>
</dbReference>
<feature type="domain" description="AMP-dependent synthetase/ligase" evidence="4">
    <location>
        <begin position="42"/>
        <end position="411"/>
    </location>
</feature>
<evidence type="ECO:0000313" key="7">
    <source>
        <dbReference type="Proteomes" id="UP000824890"/>
    </source>
</evidence>
<dbReference type="InterPro" id="IPR042099">
    <property type="entry name" value="ANL_N_sf"/>
</dbReference>
<dbReference type="Pfam" id="PF00501">
    <property type="entry name" value="AMP-binding"/>
    <property type="match status" value="3"/>
</dbReference>
<dbReference type="InterPro" id="IPR045851">
    <property type="entry name" value="AMP-bd_C_sf"/>
</dbReference>
<dbReference type="PROSITE" id="PS00455">
    <property type="entry name" value="AMP_BINDING"/>
    <property type="match status" value="2"/>
</dbReference>
<dbReference type="InterPro" id="IPR000873">
    <property type="entry name" value="AMP-dep_synth/lig_dom"/>
</dbReference>
<organism evidence="6 7">
    <name type="scientific">Brassica napus</name>
    <name type="common">Rape</name>
    <dbReference type="NCBI Taxonomy" id="3708"/>
    <lineage>
        <taxon>Eukaryota</taxon>
        <taxon>Viridiplantae</taxon>
        <taxon>Streptophyta</taxon>
        <taxon>Embryophyta</taxon>
        <taxon>Tracheophyta</taxon>
        <taxon>Spermatophyta</taxon>
        <taxon>Magnoliopsida</taxon>
        <taxon>eudicotyledons</taxon>
        <taxon>Gunneridae</taxon>
        <taxon>Pentapetalae</taxon>
        <taxon>rosids</taxon>
        <taxon>malvids</taxon>
        <taxon>Brassicales</taxon>
        <taxon>Brassicaceae</taxon>
        <taxon>Brassiceae</taxon>
        <taxon>Brassica</taxon>
    </lineage>
</organism>
<comment type="similarity">
    <text evidence="1">Belongs to the ATP-dependent AMP-binding enzyme family.</text>
</comment>
<evidence type="ECO:0000259" key="4">
    <source>
        <dbReference type="Pfam" id="PF00501"/>
    </source>
</evidence>
<evidence type="ECO:0000256" key="1">
    <source>
        <dbReference type="ARBA" id="ARBA00006432"/>
    </source>
</evidence>
<reference evidence="6 7" key="1">
    <citation type="submission" date="2021-05" db="EMBL/GenBank/DDBJ databases">
        <title>Genome Assembly of Synthetic Allotetraploid Brassica napus Reveals Homoeologous Exchanges between Subgenomes.</title>
        <authorList>
            <person name="Davis J.T."/>
        </authorList>
    </citation>
    <scope>NUCLEOTIDE SEQUENCE [LARGE SCALE GENOMIC DNA]</scope>
    <source>
        <strain evidence="7">cv. Da-Ae</strain>
        <tissue evidence="6">Seedling</tissue>
    </source>
</reference>
<dbReference type="Proteomes" id="UP000824890">
    <property type="component" value="Unassembled WGS sequence"/>
</dbReference>